<reference evidence="1 2" key="1">
    <citation type="submission" date="2021-03" db="EMBL/GenBank/DDBJ databases">
        <title>Microbacterium pauli sp. nov., isolated from microfiltered milk.</title>
        <authorList>
            <person name="Bellassi P."/>
            <person name="Fontana A."/>
            <person name="Callegari M.L."/>
            <person name="Lorenzo M."/>
            <person name="Cappa F."/>
        </authorList>
    </citation>
    <scope>NUCLEOTIDE SEQUENCE [LARGE SCALE GENOMIC DNA]</scope>
    <source>
        <strain evidence="1 2">DSM 18909</strain>
    </source>
</reference>
<dbReference type="InterPro" id="IPR009097">
    <property type="entry name" value="Cyclic_Pdiesterase"/>
</dbReference>
<name>A0ABS5XW16_9MICO</name>
<keyword evidence="2" id="KW-1185">Reference proteome</keyword>
<proteinExistence type="predicted"/>
<organism evidence="1 2">
    <name type="scientific">Microbacterium flavum</name>
    <dbReference type="NCBI Taxonomy" id="415216"/>
    <lineage>
        <taxon>Bacteria</taxon>
        <taxon>Bacillati</taxon>
        <taxon>Actinomycetota</taxon>
        <taxon>Actinomycetes</taxon>
        <taxon>Micrococcales</taxon>
        <taxon>Microbacteriaceae</taxon>
        <taxon>Microbacterium</taxon>
    </lineage>
</organism>
<dbReference type="GO" id="GO:0016874">
    <property type="term" value="F:ligase activity"/>
    <property type="evidence" value="ECO:0007669"/>
    <property type="project" value="UniProtKB-KW"/>
</dbReference>
<gene>
    <name evidence="1" type="ORF">J0P97_11705</name>
</gene>
<dbReference type="Proteomes" id="UP000740605">
    <property type="component" value="Unassembled WGS sequence"/>
</dbReference>
<dbReference type="Gene3D" id="3.90.1140.10">
    <property type="entry name" value="Cyclic phosphodiesterase"/>
    <property type="match status" value="1"/>
</dbReference>
<keyword evidence="1" id="KW-0436">Ligase</keyword>
<dbReference type="RefSeq" id="WP_215487960.1">
    <property type="nucleotide sequence ID" value="NZ_JAFLHG010000010.1"/>
</dbReference>
<dbReference type="EMBL" id="JAFLHG010000010">
    <property type="protein sequence ID" value="MBT8798733.1"/>
    <property type="molecule type" value="Genomic_DNA"/>
</dbReference>
<comment type="caution">
    <text evidence="1">The sequence shown here is derived from an EMBL/GenBank/DDBJ whole genome shotgun (WGS) entry which is preliminary data.</text>
</comment>
<sequence length="162" mass="17825">MGHPNTGHVTIRGFSEPDRVDALKQALATWAEGQTPIHLSVEAIDGFPPPFQIVIARLEPTPSLVARYASLTSALDSTDFHRIGELPLDEWVFHLSLIYAGGLDSISWETLCDRSRRVVEPRPKEVITSADFVWYANGTEYIETLPFGAPGQALGVRSVDNP</sequence>
<evidence type="ECO:0000313" key="1">
    <source>
        <dbReference type="EMBL" id="MBT8798733.1"/>
    </source>
</evidence>
<evidence type="ECO:0000313" key="2">
    <source>
        <dbReference type="Proteomes" id="UP000740605"/>
    </source>
</evidence>
<dbReference type="SUPFAM" id="SSF55144">
    <property type="entry name" value="LigT-like"/>
    <property type="match status" value="1"/>
</dbReference>
<dbReference type="Pfam" id="PF13563">
    <property type="entry name" value="2_5_RNA_ligase2"/>
    <property type="match status" value="1"/>
</dbReference>
<accession>A0ABS5XW16</accession>
<protein>
    <submittedName>
        <fullName evidence="1">2'-5' RNA ligase family protein</fullName>
    </submittedName>
</protein>